<feature type="chain" id="PRO_5029902839" evidence="1">
    <location>
        <begin position="25"/>
        <end position="144"/>
    </location>
</feature>
<feature type="signal peptide" evidence="1">
    <location>
        <begin position="1"/>
        <end position="24"/>
    </location>
</feature>
<evidence type="ECO:0000313" key="2">
    <source>
        <dbReference type="EMBL" id="QOL01176.1"/>
    </source>
</evidence>
<name>A0A7L9QED8_9CHLO</name>
<evidence type="ECO:0000256" key="1">
    <source>
        <dbReference type="SAM" id="SignalP"/>
    </source>
</evidence>
<reference evidence="2" key="1">
    <citation type="journal article" date="2020" name="Microb. Ecol.">
        <title>The Under-explored Extracellular Proteome of Aero-Terrestrial Microalgae Provides Clues on Different Mechanisms of Desiccation Tolerance in Non-Model Organisms.</title>
        <authorList>
            <person name="Gonzalez-Hourcade M."/>
            <person name="Del Campo E.M."/>
            <person name="Casano L.M."/>
        </authorList>
    </citation>
    <scope>NUCLEOTIDE SEQUENCE</scope>
    <source>
        <strain evidence="2">SAG 216-12</strain>
    </source>
</reference>
<dbReference type="AlphaFoldDB" id="A0A7L9QED8"/>
<protein>
    <submittedName>
        <fullName evidence="2">Putative extracellular protein CSOL_094</fullName>
    </submittedName>
</protein>
<dbReference type="EMBL" id="MT438929">
    <property type="protein sequence ID" value="QOL01176.1"/>
    <property type="molecule type" value="mRNA"/>
</dbReference>
<accession>A0A7L9QED8</accession>
<organism evidence="2">
    <name type="scientific">Pseudococcomyxa simplex</name>
    <dbReference type="NCBI Taxonomy" id="464287"/>
    <lineage>
        <taxon>Eukaryota</taxon>
        <taxon>Viridiplantae</taxon>
        <taxon>Chlorophyta</taxon>
        <taxon>core chlorophytes</taxon>
        <taxon>Trebouxiophyceae</taxon>
        <taxon>Chlorellales</taxon>
        <taxon>Oocystaceae</taxon>
        <taxon>Pseudococcomyxa</taxon>
    </lineage>
</organism>
<sequence length="144" mass="14913">MVAAMDSKMMLLAGLYFGILAVQGQLIGSNSRLSGVLPPPSCVTKGQTLRRGACAAFVDYFVGNSQCSLSGQAFTNVVNGSPQPSSQCCSDALDFISNSCSCNQAVINSADIIDWDQGSINCVARATLVSKCNPFGSQSNPCGS</sequence>
<keyword evidence="1" id="KW-0732">Signal</keyword>
<proteinExistence type="evidence at transcript level"/>